<reference evidence="5 6" key="1">
    <citation type="submission" date="2020-08" db="EMBL/GenBank/DDBJ databases">
        <title>Genomic Encyclopedia of Type Strains, Phase IV (KMG-IV): sequencing the most valuable type-strain genomes for metagenomic binning, comparative biology and taxonomic classification.</title>
        <authorList>
            <person name="Goeker M."/>
        </authorList>
    </citation>
    <scope>NUCLEOTIDE SEQUENCE [LARGE SCALE GENOMIC DNA]</scope>
    <source>
        <strain evidence="5 6">DSM 23958</strain>
    </source>
</reference>
<keyword evidence="6" id="KW-1185">Reference proteome</keyword>
<evidence type="ECO:0000313" key="5">
    <source>
        <dbReference type="EMBL" id="MBB5204589.1"/>
    </source>
</evidence>
<dbReference type="RefSeq" id="WP_138855748.1">
    <property type="nucleotide sequence ID" value="NZ_CP040709.1"/>
</dbReference>
<feature type="domain" description="Carboxyltransferase" evidence="4">
    <location>
        <begin position="24"/>
        <end position="298"/>
    </location>
</feature>
<keyword evidence="3" id="KW-0067">ATP-binding</keyword>
<dbReference type="SMART" id="SM00797">
    <property type="entry name" value="AHS2"/>
    <property type="match status" value="1"/>
</dbReference>
<dbReference type="Gene3D" id="2.40.100.10">
    <property type="entry name" value="Cyclophilin-like"/>
    <property type="match status" value="1"/>
</dbReference>
<keyword evidence="1" id="KW-0547">Nucleotide-binding</keyword>
<dbReference type="InterPro" id="IPR003778">
    <property type="entry name" value="CT_A_B"/>
</dbReference>
<accession>A0A840S827</accession>
<dbReference type="SUPFAM" id="SSF50891">
    <property type="entry name" value="Cyclophilin-like"/>
    <property type="match status" value="1"/>
</dbReference>
<organism evidence="5 6">
    <name type="scientific">Inhella inkyongensis</name>
    <dbReference type="NCBI Taxonomy" id="392593"/>
    <lineage>
        <taxon>Bacteria</taxon>
        <taxon>Pseudomonadati</taxon>
        <taxon>Pseudomonadota</taxon>
        <taxon>Betaproteobacteria</taxon>
        <taxon>Burkholderiales</taxon>
        <taxon>Sphaerotilaceae</taxon>
        <taxon>Inhella</taxon>
    </lineage>
</organism>
<dbReference type="PANTHER" id="PTHR43309:SF3">
    <property type="entry name" value="5-OXOPROLINASE SUBUNIT C"/>
    <property type="match status" value="1"/>
</dbReference>
<dbReference type="PANTHER" id="PTHR43309">
    <property type="entry name" value="5-OXOPROLINASE SUBUNIT C"/>
    <property type="match status" value="1"/>
</dbReference>
<sequence>MSVVIERAAALTTVQDLGRQGLRHLGVARAGAWDAFALRRANALLGNAPGAAGIELVAAPLHLRFEVDTWFALCGAAFELHLDDRPLRTEWRWPARAGQVLRVQGPGAYQGRCGLLAMAGGVDLPAQLGAVATDLRAGLGGLEGRALRAGDRLPLGAARALQGVRGLSPAAWTPELRVLPGLEFEQLCEPQALLAQEWTLNPQSDRMGARLMGETLALRQPLEMDSHAVWPGLIQLPPGGQPIVLQADAQTTGGYPRLGMVIAADQWKLAQARPGQGLRLRAVTGEQAVQALAERERELEQWQWRCRLS</sequence>
<dbReference type="AlphaFoldDB" id="A0A840S827"/>
<evidence type="ECO:0000259" key="4">
    <source>
        <dbReference type="SMART" id="SM00797"/>
    </source>
</evidence>
<comment type="caution">
    <text evidence="5">The sequence shown here is derived from an EMBL/GenBank/DDBJ whole genome shotgun (WGS) entry which is preliminary data.</text>
</comment>
<evidence type="ECO:0000256" key="1">
    <source>
        <dbReference type="ARBA" id="ARBA00022741"/>
    </source>
</evidence>
<dbReference type="GO" id="GO:0016787">
    <property type="term" value="F:hydrolase activity"/>
    <property type="evidence" value="ECO:0007669"/>
    <property type="project" value="UniProtKB-KW"/>
</dbReference>
<evidence type="ECO:0000313" key="6">
    <source>
        <dbReference type="Proteomes" id="UP000554837"/>
    </source>
</evidence>
<dbReference type="GO" id="GO:0005524">
    <property type="term" value="F:ATP binding"/>
    <property type="evidence" value="ECO:0007669"/>
    <property type="project" value="UniProtKB-KW"/>
</dbReference>
<name>A0A840S827_9BURK</name>
<dbReference type="Pfam" id="PF02626">
    <property type="entry name" value="CT_A_B"/>
    <property type="match status" value="1"/>
</dbReference>
<dbReference type="InterPro" id="IPR052708">
    <property type="entry name" value="PxpC"/>
</dbReference>
<keyword evidence="2" id="KW-0378">Hydrolase</keyword>
<gene>
    <name evidence="5" type="ORF">HNQ51_001903</name>
</gene>
<dbReference type="OrthoDB" id="9768696at2"/>
<evidence type="ECO:0000256" key="2">
    <source>
        <dbReference type="ARBA" id="ARBA00022801"/>
    </source>
</evidence>
<dbReference type="NCBIfam" id="TIGR00724">
    <property type="entry name" value="urea_amlyse_rel"/>
    <property type="match status" value="1"/>
</dbReference>
<dbReference type="EMBL" id="JACHHO010000002">
    <property type="protein sequence ID" value="MBB5204589.1"/>
    <property type="molecule type" value="Genomic_DNA"/>
</dbReference>
<dbReference type="InterPro" id="IPR029000">
    <property type="entry name" value="Cyclophilin-like_dom_sf"/>
</dbReference>
<proteinExistence type="predicted"/>
<dbReference type="Proteomes" id="UP000554837">
    <property type="component" value="Unassembled WGS sequence"/>
</dbReference>
<protein>
    <submittedName>
        <fullName evidence="5">Biotin-dependent carboxylase-like uncharacterized protein</fullName>
    </submittedName>
</protein>
<evidence type="ECO:0000256" key="3">
    <source>
        <dbReference type="ARBA" id="ARBA00022840"/>
    </source>
</evidence>